<dbReference type="InterPro" id="IPR000014">
    <property type="entry name" value="PAS"/>
</dbReference>
<protein>
    <submittedName>
        <fullName evidence="8">White collar 1 protein</fullName>
    </submittedName>
</protein>
<sequence>MHHLMGTLGHTSHQPTPSCHSHRHKPALPKPLPEAWPFDITLALGLLESRPNPQIDLDAANILRPFVVTDAFLTLTGYTREDVIGYNCRFLQSPDGLVSPGAPRRFISSASAYLLKQKVSQRCETEHTIINFKKSGEAFTNHLALVPIPWGPHGVSSRFVFGFSNVFDESLLPAASCQSSSYAPSWHACGDSAVANRHLSISSSTSGWLGQSVTALNLRGTAISQDVELMEMDPVDKPENHGGAAPNDLSNILPYLQGLANDNSTSATMSWNNMLLENMDALVQVLSVRGVIVYASASHEKLGYTGNELCGKSMNDLYHPSDVAILMKELKNAKIPDLELAMRLKHRSGQYTWFQSTGSIRGDKHRRWATLTLLPQPISRLSSRALHCVGDSSKHGVWMKLATSGLVLHLFDNPQKALGMPAEDLVGTRFQDALIRHVAARTEFETMMNTARAGGVASSTLALTSGRGHRLEACVVLHPGAVGDSRRPYYLLAHCSIVRPYAKRRKAPPPGNKKYNIATTSVTTEAAEEDNCNILEDLDAERCGPLGYEIHQLKMSNQSLRDEMEGLLKSATQPRRSKKRVGDPGCVNCHTKVAPEWRRGPGGERNLCNRCGIRWAKMRRYADSPPHNTSQQRDGNIVDTTADTDAARNSPSSSDG</sequence>
<dbReference type="Pfam" id="PF13426">
    <property type="entry name" value="PAS_9"/>
    <property type="match status" value="1"/>
</dbReference>
<dbReference type="CDD" id="cd00130">
    <property type="entry name" value="PAS"/>
    <property type="match status" value="1"/>
</dbReference>
<dbReference type="SUPFAM" id="SSF57716">
    <property type="entry name" value="Glucocorticoid receptor-like (DNA-binding domain)"/>
    <property type="match status" value="1"/>
</dbReference>
<feature type="domain" description="PAS" evidence="6">
    <location>
        <begin position="291"/>
        <end position="333"/>
    </location>
</feature>
<evidence type="ECO:0000259" key="6">
    <source>
        <dbReference type="PROSITE" id="PS50112"/>
    </source>
</evidence>
<evidence type="ECO:0000256" key="5">
    <source>
        <dbReference type="SAM" id="MobiDB-lite"/>
    </source>
</evidence>
<evidence type="ECO:0000256" key="2">
    <source>
        <dbReference type="ARBA" id="ARBA00022643"/>
    </source>
</evidence>
<feature type="region of interest" description="Disordered" evidence="5">
    <location>
        <begin position="622"/>
        <end position="656"/>
    </location>
</feature>
<evidence type="ECO:0000313" key="9">
    <source>
        <dbReference type="Proteomes" id="UP001480595"/>
    </source>
</evidence>
<dbReference type="SMART" id="SM00401">
    <property type="entry name" value="ZnF_GATA"/>
    <property type="match status" value="1"/>
</dbReference>
<dbReference type="SMART" id="SM00091">
    <property type="entry name" value="PAS"/>
    <property type="match status" value="2"/>
</dbReference>
<reference evidence="8 9" key="1">
    <citation type="submission" date="2023-01" db="EMBL/GenBank/DDBJ databases">
        <title>Analysis of 21 Apiospora genomes using comparative genomics revels a genus with tremendous synthesis potential of carbohydrate active enzymes and secondary metabolites.</title>
        <authorList>
            <person name="Sorensen T."/>
        </authorList>
    </citation>
    <scope>NUCLEOTIDE SEQUENCE [LARGE SCALE GENOMIC DNA]</scope>
    <source>
        <strain evidence="8 9">CBS 135458</strain>
    </source>
</reference>
<dbReference type="PROSITE" id="PS50114">
    <property type="entry name" value="GATA_ZN_FINGER_2"/>
    <property type="match status" value="1"/>
</dbReference>
<dbReference type="InterPro" id="IPR035965">
    <property type="entry name" value="PAS-like_dom_sf"/>
</dbReference>
<dbReference type="PANTHER" id="PTHR47429">
    <property type="entry name" value="PROTEIN TWIN LOV 1"/>
    <property type="match status" value="1"/>
</dbReference>
<keyword evidence="3" id="KW-0157">Chromophore</keyword>
<dbReference type="PROSITE" id="PS50112">
    <property type="entry name" value="PAS"/>
    <property type="match status" value="1"/>
</dbReference>
<dbReference type="SUPFAM" id="SSF55785">
    <property type="entry name" value="PYP-like sensor domain (PAS domain)"/>
    <property type="match status" value="2"/>
</dbReference>
<feature type="compositionally biased region" description="Polar residues" evidence="5">
    <location>
        <begin position="626"/>
        <end position="656"/>
    </location>
</feature>
<dbReference type="Pfam" id="PF00320">
    <property type="entry name" value="GATA"/>
    <property type="match status" value="1"/>
</dbReference>
<dbReference type="InterPro" id="IPR013655">
    <property type="entry name" value="PAS_fold_3"/>
</dbReference>
<evidence type="ECO:0000256" key="4">
    <source>
        <dbReference type="PROSITE-ProRule" id="PRU00094"/>
    </source>
</evidence>
<dbReference type="PANTHER" id="PTHR47429:SF7">
    <property type="entry name" value="GATA-FACTOR"/>
    <property type="match status" value="1"/>
</dbReference>
<evidence type="ECO:0000256" key="3">
    <source>
        <dbReference type="ARBA" id="ARBA00022991"/>
    </source>
</evidence>
<dbReference type="GeneID" id="92087596"/>
<feature type="domain" description="GATA-type" evidence="7">
    <location>
        <begin position="586"/>
        <end position="613"/>
    </location>
</feature>
<keyword evidence="1" id="KW-0285">Flavoprotein</keyword>
<dbReference type="NCBIfam" id="TIGR00229">
    <property type="entry name" value="sensory_box"/>
    <property type="match status" value="1"/>
</dbReference>
<dbReference type="RefSeq" id="XP_066720388.1">
    <property type="nucleotide sequence ID" value="XM_066854533.1"/>
</dbReference>
<evidence type="ECO:0000256" key="1">
    <source>
        <dbReference type="ARBA" id="ARBA00022630"/>
    </source>
</evidence>
<dbReference type="EMBL" id="JAQQWL010000003">
    <property type="protein sequence ID" value="KAK8079317.1"/>
    <property type="molecule type" value="Genomic_DNA"/>
</dbReference>
<proteinExistence type="predicted"/>
<keyword evidence="4" id="KW-0862">Zinc</keyword>
<evidence type="ECO:0000313" key="8">
    <source>
        <dbReference type="EMBL" id="KAK8079317.1"/>
    </source>
</evidence>
<name>A0ABR1W7D8_9PEZI</name>
<dbReference type="Proteomes" id="UP001480595">
    <property type="component" value="Unassembled WGS sequence"/>
</dbReference>
<keyword evidence="2" id="KW-0288">FMN</keyword>
<dbReference type="CDD" id="cd00202">
    <property type="entry name" value="ZnF_GATA"/>
    <property type="match status" value="1"/>
</dbReference>
<dbReference type="Pfam" id="PF08447">
    <property type="entry name" value="PAS_3"/>
    <property type="match status" value="1"/>
</dbReference>
<feature type="compositionally biased region" description="Polar residues" evidence="5">
    <location>
        <begin position="9"/>
        <end position="19"/>
    </location>
</feature>
<keyword evidence="9" id="KW-1185">Reference proteome</keyword>
<organism evidence="8 9">
    <name type="scientific">Apiospora phragmitis</name>
    <dbReference type="NCBI Taxonomy" id="2905665"/>
    <lineage>
        <taxon>Eukaryota</taxon>
        <taxon>Fungi</taxon>
        <taxon>Dikarya</taxon>
        <taxon>Ascomycota</taxon>
        <taxon>Pezizomycotina</taxon>
        <taxon>Sordariomycetes</taxon>
        <taxon>Xylariomycetidae</taxon>
        <taxon>Amphisphaeriales</taxon>
        <taxon>Apiosporaceae</taxon>
        <taxon>Apiospora</taxon>
    </lineage>
</organism>
<evidence type="ECO:0000259" key="7">
    <source>
        <dbReference type="PROSITE" id="PS50114"/>
    </source>
</evidence>
<gene>
    <name evidence="8" type="ORF">PG994_003124</name>
</gene>
<keyword evidence="4" id="KW-0863">Zinc-finger</keyword>
<comment type="caution">
    <text evidence="8">The sequence shown here is derived from an EMBL/GenBank/DDBJ whole genome shotgun (WGS) entry which is preliminary data.</text>
</comment>
<dbReference type="InterPro" id="IPR013088">
    <property type="entry name" value="Znf_NHR/GATA"/>
</dbReference>
<dbReference type="Gene3D" id="3.30.50.10">
    <property type="entry name" value="Erythroid Transcription Factor GATA-1, subunit A"/>
    <property type="match status" value="1"/>
</dbReference>
<dbReference type="Gene3D" id="3.30.450.20">
    <property type="entry name" value="PAS domain"/>
    <property type="match status" value="2"/>
</dbReference>
<accession>A0ABR1W7D8</accession>
<keyword evidence="4" id="KW-0479">Metal-binding</keyword>
<dbReference type="InterPro" id="IPR000679">
    <property type="entry name" value="Znf_GATA"/>
</dbReference>
<feature type="region of interest" description="Disordered" evidence="5">
    <location>
        <begin position="1"/>
        <end position="26"/>
    </location>
</feature>